<dbReference type="STRING" id="102285.A0A0R3T9T1"/>
<dbReference type="GO" id="GO:0036064">
    <property type="term" value="C:ciliary basal body"/>
    <property type="evidence" value="ECO:0007669"/>
    <property type="project" value="TreeGrafter"/>
</dbReference>
<feature type="repeat" description="TPR" evidence="1">
    <location>
        <begin position="401"/>
        <end position="434"/>
    </location>
</feature>
<evidence type="ECO:0000313" key="3">
    <source>
        <dbReference type="WBParaSite" id="HNAJ_0000382001-mRNA-1"/>
    </source>
</evidence>
<protein>
    <submittedName>
        <fullName evidence="3">TPR_REGION domain-containing protein</fullName>
    </submittedName>
</protein>
<dbReference type="Pfam" id="PF13174">
    <property type="entry name" value="TPR_6"/>
    <property type="match status" value="1"/>
</dbReference>
<dbReference type="GO" id="GO:0019894">
    <property type="term" value="F:kinesin binding"/>
    <property type="evidence" value="ECO:0007669"/>
    <property type="project" value="TreeGrafter"/>
</dbReference>
<dbReference type="GO" id="GO:0005814">
    <property type="term" value="C:centriole"/>
    <property type="evidence" value="ECO:0007669"/>
    <property type="project" value="TreeGrafter"/>
</dbReference>
<organism evidence="3">
    <name type="scientific">Rodentolepis nana</name>
    <name type="common">Dwarf tapeworm</name>
    <name type="synonym">Hymenolepis nana</name>
    <dbReference type="NCBI Taxonomy" id="102285"/>
    <lineage>
        <taxon>Eukaryota</taxon>
        <taxon>Metazoa</taxon>
        <taxon>Spiralia</taxon>
        <taxon>Lophotrochozoa</taxon>
        <taxon>Platyhelminthes</taxon>
        <taxon>Cestoda</taxon>
        <taxon>Eucestoda</taxon>
        <taxon>Cyclophyllidea</taxon>
        <taxon>Hymenolepididae</taxon>
        <taxon>Rodentolepis</taxon>
    </lineage>
</organism>
<feature type="repeat" description="TPR" evidence="1">
    <location>
        <begin position="299"/>
        <end position="332"/>
    </location>
</feature>
<dbReference type="SUPFAM" id="SSF48452">
    <property type="entry name" value="TPR-like"/>
    <property type="match status" value="2"/>
</dbReference>
<evidence type="ECO:0000256" key="2">
    <source>
        <dbReference type="SAM" id="MobiDB-lite"/>
    </source>
</evidence>
<feature type="compositionally biased region" description="Polar residues" evidence="2">
    <location>
        <begin position="552"/>
        <end position="563"/>
    </location>
</feature>
<dbReference type="InterPro" id="IPR011990">
    <property type="entry name" value="TPR-like_helical_dom_sf"/>
</dbReference>
<reference evidence="3" key="1">
    <citation type="submission" date="2017-02" db="UniProtKB">
        <authorList>
            <consortium name="WormBaseParasite"/>
        </authorList>
    </citation>
    <scope>IDENTIFICATION</scope>
</reference>
<dbReference type="InterPro" id="IPR019734">
    <property type="entry name" value="TPR_rpt"/>
</dbReference>
<dbReference type="PANTHER" id="PTHR44117">
    <property type="entry name" value="INTRAFLAGELLAR TRANSPORT PROTEIN 88 HOMOLOG"/>
    <property type="match status" value="1"/>
</dbReference>
<dbReference type="Pfam" id="PF13414">
    <property type="entry name" value="TPR_11"/>
    <property type="match status" value="1"/>
</dbReference>
<dbReference type="GO" id="GO:0097730">
    <property type="term" value="C:non-motile cilium"/>
    <property type="evidence" value="ECO:0007669"/>
    <property type="project" value="TreeGrafter"/>
</dbReference>
<keyword evidence="1" id="KW-0802">TPR repeat</keyword>
<proteinExistence type="predicted"/>
<dbReference type="PROSITE" id="PS50005">
    <property type="entry name" value="TPR"/>
    <property type="match status" value="4"/>
</dbReference>
<feature type="region of interest" description="Disordered" evidence="2">
    <location>
        <begin position="545"/>
        <end position="564"/>
    </location>
</feature>
<feature type="repeat" description="TPR" evidence="1">
    <location>
        <begin position="38"/>
        <end position="71"/>
    </location>
</feature>
<dbReference type="Pfam" id="PF13424">
    <property type="entry name" value="TPR_12"/>
    <property type="match status" value="1"/>
</dbReference>
<dbReference type="SMART" id="SM00028">
    <property type="entry name" value="TPR"/>
    <property type="match status" value="6"/>
</dbReference>
<dbReference type="AlphaFoldDB" id="A0A0R3T9T1"/>
<feature type="repeat" description="TPR" evidence="1">
    <location>
        <begin position="265"/>
        <end position="298"/>
    </location>
</feature>
<evidence type="ECO:0000256" key="1">
    <source>
        <dbReference type="PROSITE-ProRule" id="PRU00339"/>
    </source>
</evidence>
<dbReference type="Gene3D" id="1.25.40.10">
    <property type="entry name" value="Tetratricopeptide repeat domain"/>
    <property type="match status" value="3"/>
</dbReference>
<dbReference type="GO" id="GO:1905515">
    <property type="term" value="P:non-motile cilium assembly"/>
    <property type="evidence" value="ECO:0007669"/>
    <property type="project" value="TreeGrafter"/>
</dbReference>
<dbReference type="GO" id="GO:0042073">
    <property type="term" value="P:intraciliary transport"/>
    <property type="evidence" value="ECO:0007669"/>
    <property type="project" value="TreeGrafter"/>
</dbReference>
<dbReference type="PANTHER" id="PTHR44117:SF1">
    <property type="entry name" value="INTRAFLAGELLAR TRANSPORT PROTEIN 88 HOMOLOG"/>
    <property type="match status" value="1"/>
</dbReference>
<dbReference type="GO" id="GO:0097546">
    <property type="term" value="C:ciliary base"/>
    <property type="evidence" value="ECO:0007669"/>
    <property type="project" value="TreeGrafter"/>
</dbReference>
<dbReference type="WBParaSite" id="HNAJ_0000382001-mRNA-1">
    <property type="protein sequence ID" value="HNAJ_0000382001-mRNA-1"/>
    <property type="gene ID" value="HNAJ_0000382001"/>
</dbReference>
<sequence length="633" mass="73313">LNVNMGNIYFHQEKYDRAIKMYTMGLDKISNTYNMTRIKVMQNIALAFVKLKQYNDAIALYEQILQIEPDLRTALNLILCYFKVGDRCNMKYTFQRLLKVDLHLDNEDRYLPQSASLPDDYRSSPALNEDRKYESILEVIKNDELWWYEKDKKAHAESVIRRVAKIIAPVVELNFNHGYIWCIEQTMNSRYLELQNDLKIDKALMHLRQRDFHKAIETLKSFENKGSKIACTAGVNLSFLYFLEGDFVQADRYADIALAADRYSPAALVNKGNILFKQAQLERARDCYLEALQDDPTCVEALYNLGLAAKQMNRLEESLDAISKIHAILPANAQIIYQIMDIYERIGSFEQSHDSFIQLQGLVPSDAFLLQYCGESFERIGDKSQAFSYYYDSFKHYPCNIDVIEWLAAYYIESQLYEKSITFFKQAVLMRPNEIKWQLMIASCYRKSGNFQKAFEVYKKIHNKFPDSIECLQFLVRLQSDTDLPEADMYMDKLDKAIKLREAKEQRLLSASRRQSPSLSLVGGLNESRENISGGSFRSIRRSSTPFRASRISKTPSNSSLRSLQDCLESERECELRTPQGLSRRSISPYTSIVNYSDALGPTLDRPRTRTKNRNSVVNEFADDVANDDRIPE</sequence>
<name>A0A0R3T9T1_RODNA</name>
<accession>A0A0R3T9T1</accession>
<dbReference type="PROSITE" id="PS50293">
    <property type="entry name" value="TPR_REGION"/>
    <property type="match status" value="1"/>
</dbReference>